<feature type="compositionally biased region" description="Polar residues" evidence="1">
    <location>
        <begin position="417"/>
        <end position="432"/>
    </location>
</feature>
<keyword evidence="3" id="KW-1185">Reference proteome</keyword>
<feature type="compositionally biased region" description="Polar residues" evidence="1">
    <location>
        <begin position="1543"/>
        <end position="1567"/>
    </location>
</feature>
<feature type="compositionally biased region" description="Polar residues" evidence="1">
    <location>
        <begin position="107"/>
        <end position="132"/>
    </location>
</feature>
<dbReference type="Proteomes" id="UP000198287">
    <property type="component" value="Unassembled WGS sequence"/>
</dbReference>
<feature type="region of interest" description="Disordered" evidence="1">
    <location>
        <begin position="1541"/>
        <end position="1567"/>
    </location>
</feature>
<protein>
    <submittedName>
        <fullName evidence="2">Paternally-expressed gene 3 protein</fullName>
    </submittedName>
</protein>
<feature type="region of interest" description="Disordered" evidence="1">
    <location>
        <begin position="1237"/>
        <end position="1275"/>
    </location>
</feature>
<feature type="compositionally biased region" description="Polar residues" evidence="1">
    <location>
        <begin position="1487"/>
        <end position="1502"/>
    </location>
</feature>
<feature type="compositionally biased region" description="Polar residues" evidence="1">
    <location>
        <begin position="231"/>
        <end position="248"/>
    </location>
</feature>
<feature type="compositionally biased region" description="Polar residues" evidence="1">
    <location>
        <begin position="179"/>
        <end position="189"/>
    </location>
</feature>
<feature type="region of interest" description="Disordered" evidence="1">
    <location>
        <begin position="145"/>
        <end position="275"/>
    </location>
</feature>
<feature type="compositionally biased region" description="Polar residues" evidence="1">
    <location>
        <begin position="1849"/>
        <end position="1872"/>
    </location>
</feature>
<feature type="compositionally biased region" description="Polar residues" evidence="1">
    <location>
        <begin position="1164"/>
        <end position="1187"/>
    </location>
</feature>
<evidence type="ECO:0000313" key="2">
    <source>
        <dbReference type="EMBL" id="OXA63964.1"/>
    </source>
</evidence>
<gene>
    <name evidence="2" type="ORF">Fcan01_02790</name>
</gene>
<feature type="compositionally biased region" description="Low complexity" evidence="1">
    <location>
        <begin position="572"/>
        <end position="669"/>
    </location>
</feature>
<feature type="compositionally biased region" description="Polar residues" evidence="1">
    <location>
        <begin position="301"/>
        <end position="375"/>
    </location>
</feature>
<feature type="compositionally biased region" description="Polar residues" evidence="1">
    <location>
        <begin position="461"/>
        <end position="481"/>
    </location>
</feature>
<feature type="compositionally biased region" description="Polar residues" evidence="1">
    <location>
        <begin position="1125"/>
        <end position="1138"/>
    </location>
</feature>
<sequence>MGNTHVGFYKISGEDINEQQSSPCDNLSSYRARRAYVNQSSTCDNSITPSTKTIGFAYDCNNNILSRRMARFRDSRFNTGGTCSWGGYAPELVCFGHSAAGEPPMSSGESQRVNSGECQPSMSFSADLPSVNTTSSQALMNSAEGRPHMENNEGQPPMSSGESQPPMTFSTGRPHMETTESQPPMSSGEGQPPMTFSAGRPHMETTQGQPPMRSGESQPHMTFSAGRPHMETTQGQPPMRSGESQPHMTFSAGRPDIENNEGQPPMNTSEPSNNIAASQPSIILSADKPLMNTAVASQPLKNTTADQPPMNSAEAQPPMNSGGSPSPVNSTAGQPNMSTTTGQPPMNRKTLTGSSRTSRQIKSKYGQANNESPNSAGRGIGLVNLSNSSAKFPSRAKENVGISNSDNALRIINDSNVIPQPTQSQHTTNQFYGNVAPRKSNTNSSKRQLSLKNLIAGPLGSDSNVQRPGRYSTGSNNTSQAKIERIDLPPVKRQSVKTIRNSAAGQPPLNNRASQPRTTYLAGQPSINSATRQPSTTFSNGQPTFNATTDEHSMTLSADQPNVNSANGQPPTNTTADQPSTPTTTGQPPTTTTTGQPPTTTTTGQPPTTTTTGQPPIIPTTGQPSTTKTTGQPPTTTTTGQPPIIPTTGQPPTTTTTGQPSTTKTTGQPLTNVTASQVSTNTTLIQPPMLATAGQPPIITMAGQPTTTTTTGQPPIITTAGQPPLTMTAGQPPMITTASQPPLTMTAGQPPIITMAGQPTTTTTTGQPSIITTAGQPPATMTTGQPPTTTTTGQPPTTTTTGQPPTNVTASQVSTNTALIQAPKLATASPPPTTTAAGQPPMITTASQPPLTMTAGQPPMTMTAGQPTIITTAGQRPTTTTTGQPPTTTTTGQPRVITTTGQPPIITTTGQPPIITTTGQPPIITTTGQPPTTMMTDQPPMTMTAGQPPMTMTAGQPPMTMTAGQPPTTMTTDQPPITMTAGQPPMTMTAGQPPTTMTTGQPPMIATAGQATLKTTADERSMTLSANQPNVTSATGQPPTSTTSSHPSMNTEISQPSMILSADQPNVSSATGQPPMNPAVIQAPRITTAGQPHKNTTQGLPSMTFSASQPTVNSTAGQTTMKSIAGQPLTTGGETSFNIAADQPPKTAATSQPSATYSAGRPRMNSTASQPSMKKKTSIGSSRTLGQSKAKHEQVKKASPNPAGRGITRGNLSNSSAKYPSREMSSNVFLHTSSIVSKSAGQSSELRKNGNEGKSDSDNAFRNTNNVILPSSPAGNIDDSNVAQLSLPNNTTNQFLGTRTVATRKSIANSTNTVRQQSIKNLFAGPGGSDSNVQRPRGYQAGSNNMDQAKGPNVGGKFSGRNIKMPDKFQSNNTTGQATSHEKSFGGRGGGVDLSLKKSQSVKTIRNQQFVTSLPSENASPNASESKSGRGSQLPPRTPFQYYSLPYQSETKHPKDNFRPIPSSATTPHYNSQSDANSGPITPRNIKISTPSSNKLPNTNKYSLPPRSMSAVNGSNRHQYPNVLDDQLFYQSMVIAAAAAQESGLSSNRSLRPQFRPSNTGGSQSYAENDNLSDFIFYGKSKTSNENVRSKSANYKESSCVRRSSPSSLYKERYHTYLENIRAQFPNQVDVNDNPISINPFPHEFHNTCQQNSCDLNDLRSEFEAFVNSEERGLRSFAPPLLPPGNTRCPLKAERGLVGNCHIASPVCSSVSSCSSNCYEDDLCQESESCDSTRSSISCNNQMNPCHNVCCYNLDSNKSPNPVTLPIPNLDGDLKKGNCPETIHKVRLTMSNTVDENNNNLPTIQHLSDLSPALNQFRWFPEAEFAESNTTLDTVMSNTGHRREDKNVSNRAWHNLQQSKSKAFNSSGNVSALSDLDESNLSSGTSSSQSFSTIRNVNNNKANSAITRISPNETAYDAEDEDESKTPAPMIPRSLQSGIPTTPPTDEHHPNHAEQKYAIPEPLLDRTILCSLTEYHSPLINYLRGIQRDTQPSSQPNQHENSREEGSLFQGHDRNLILFSSSSSSSITIGNTDGHGHEITNENKEKRQNPLSFNAAEYLEGLLSTAIADETQVDPTTRRTPLGEEMLSIGDAANEKEVFVSTILLPSILPVTQSSSGLCPQEDNKQQRLKIQQFRTPQCPFRRAFSSCSICKHCNSFSNTLNSQRSQNKY</sequence>
<feature type="compositionally biased region" description="Basic and acidic residues" evidence="1">
    <location>
        <begin position="1945"/>
        <end position="1955"/>
    </location>
</feature>
<feature type="region of interest" description="Disordered" evidence="1">
    <location>
        <begin position="301"/>
        <end position="382"/>
    </location>
</feature>
<feature type="region of interest" description="Disordered" evidence="1">
    <location>
        <begin position="1407"/>
        <end position="1516"/>
    </location>
</feature>
<organism evidence="2 3">
    <name type="scientific">Folsomia candida</name>
    <name type="common">Springtail</name>
    <dbReference type="NCBI Taxonomy" id="158441"/>
    <lineage>
        <taxon>Eukaryota</taxon>
        <taxon>Metazoa</taxon>
        <taxon>Ecdysozoa</taxon>
        <taxon>Arthropoda</taxon>
        <taxon>Hexapoda</taxon>
        <taxon>Collembola</taxon>
        <taxon>Entomobryomorpha</taxon>
        <taxon>Isotomoidea</taxon>
        <taxon>Isotomidae</taxon>
        <taxon>Proisotominae</taxon>
        <taxon>Folsomia</taxon>
    </lineage>
</organism>
<feature type="compositionally biased region" description="Low complexity" evidence="1">
    <location>
        <begin position="772"/>
        <end position="806"/>
    </location>
</feature>
<name>A0A226F3H0_FOLCA</name>
<feature type="region of interest" description="Disordered" evidence="1">
    <location>
        <begin position="417"/>
        <end position="672"/>
    </location>
</feature>
<feature type="region of interest" description="Disordered" evidence="1">
    <location>
        <begin position="1125"/>
        <end position="1225"/>
    </location>
</feature>
<feature type="compositionally biased region" description="Low complexity" evidence="1">
    <location>
        <begin position="1879"/>
        <end position="1892"/>
    </location>
</feature>
<feature type="compositionally biased region" description="Polar residues" evidence="1">
    <location>
        <begin position="1893"/>
        <end position="1913"/>
    </location>
</feature>
<feature type="compositionally biased region" description="Polar residues" evidence="1">
    <location>
        <begin position="152"/>
        <end position="171"/>
    </location>
</feature>
<reference evidence="2 3" key="1">
    <citation type="submission" date="2015-12" db="EMBL/GenBank/DDBJ databases">
        <title>The genome of Folsomia candida.</title>
        <authorList>
            <person name="Faddeeva A."/>
            <person name="Derks M.F."/>
            <person name="Anvar Y."/>
            <person name="Smit S."/>
            <person name="Van Straalen N."/>
            <person name="Roelofs D."/>
        </authorList>
    </citation>
    <scope>NUCLEOTIDE SEQUENCE [LARGE SCALE GENOMIC DNA]</scope>
    <source>
        <strain evidence="2 3">VU population</strain>
        <tissue evidence="2">Whole body</tissue>
    </source>
</reference>
<proteinExistence type="predicted"/>
<feature type="compositionally biased region" description="Polar residues" evidence="1">
    <location>
        <begin position="496"/>
        <end position="518"/>
    </location>
</feature>
<feature type="compositionally biased region" description="Polar residues" evidence="1">
    <location>
        <begin position="1463"/>
        <end position="1480"/>
    </location>
</feature>
<feature type="compositionally biased region" description="Polar residues" evidence="1">
    <location>
        <begin position="439"/>
        <end position="451"/>
    </location>
</feature>
<feature type="region of interest" description="Disordered" evidence="1">
    <location>
        <begin position="1323"/>
        <end position="1394"/>
    </location>
</feature>
<feature type="compositionally biased region" description="Polar residues" evidence="1">
    <location>
        <begin position="204"/>
        <end position="221"/>
    </location>
</feature>
<feature type="compositionally biased region" description="Polar residues" evidence="1">
    <location>
        <begin position="1260"/>
        <end position="1269"/>
    </location>
</feature>
<evidence type="ECO:0000256" key="1">
    <source>
        <dbReference type="SAM" id="MobiDB-lite"/>
    </source>
</evidence>
<feature type="compositionally biased region" description="Low complexity" evidence="1">
    <location>
        <begin position="823"/>
        <end position="841"/>
    </location>
</feature>
<dbReference type="OMA" id="GRPHMET"/>
<comment type="caution">
    <text evidence="2">The sequence shown here is derived from an EMBL/GenBank/DDBJ whole genome shotgun (WGS) entry which is preliminary data.</text>
</comment>
<feature type="region of interest" description="Disordered" evidence="1">
    <location>
        <begin position="823"/>
        <end position="922"/>
    </location>
</feature>
<feature type="compositionally biased region" description="Low complexity" evidence="1">
    <location>
        <begin position="868"/>
        <end position="922"/>
    </location>
</feature>
<feature type="region of interest" description="Disordered" evidence="1">
    <location>
        <begin position="101"/>
        <end position="132"/>
    </location>
</feature>
<feature type="region of interest" description="Disordered" evidence="1">
    <location>
        <begin position="1025"/>
        <end position="1052"/>
    </location>
</feature>
<accession>A0A226F3H0</accession>
<feature type="compositionally biased region" description="Polar residues" evidence="1">
    <location>
        <begin position="842"/>
        <end position="855"/>
    </location>
</feature>
<feature type="compositionally biased region" description="Polar residues" evidence="1">
    <location>
        <begin position="1407"/>
        <end position="1431"/>
    </location>
</feature>
<evidence type="ECO:0000313" key="3">
    <source>
        <dbReference type="Proteomes" id="UP000198287"/>
    </source>
</evidence>
<feature type="compositionally biased region" description="Basic and acidic residues" evidence="1">
    <location>
        <begin position="1245"/>
        <end position="1259"/>
    </location>
</feature>
<dbReference type="EMBL" id="LNIX01000001">
    <property type="protein sequence ID" value="OXA63964.1"/>
    <property type="molecule type" value="Genomic_DNA"/>
</dbReference>
<feature type="compositionally biased region" description="Polar residues" evidence="1">
    <location>
        <begin position="1369"/>
        <end position="1379"/>
    </location>
</feature>
<feature type="region of interest" description="Disordered" evidence="1">
    <location>
        <begin position="772"/>
        <end position="811"/>
    </location>
</feature>
<feature type="compositionally biased region" description="Polar residues" evidence="1">
    <location>
        <begin position="525"/>
        <end position="571"/>
    </location>
</feature>
<feature type="compositionally biased region" description="Polar residues" evidence="1">
    <location>
        <begin position="1148"/>
        <end position="1157"/>
    </location>
</feature>
<feature type="compositionally biased region" description="Low complexity" evidence="1">
    <location>
        <begin position="1032"/>
        <end position="1048"/>
    </location>
</feature>
<feature type="compositionally biased region" description="Polar residues" evidence="1">
    <location>
        <begin position="260"/>
        <end position="275"/>
    </location>
</feature>
<feature type="compositionally biased region" description="Polar residues" evidence="1">
    <location>
        <begin position="1210"/>
        <end position="1225"/>
    </location>
</feature>
<feature type="region of interest" description="Disordered" evidence="1">
    <location>
        <begin position="1831"/>
        <end position="1958"/>
    </location>
</feature>